<dbReference type="InterPro" id="IPR032465">
    <property type="entry name" value="ACMSD"/>
</dbReference>
<evidence type="ECO:0000313" key="3">
    <source>
        <dbReference type="EMBL" id="SOH94955.1"/>
    </source>
</evidence>
<protein>
    <submittedName>
        <fullName evidence="3">Aminocarboxymuconate-semialdehyde decarboxylase</fullName>
    </submittedName>
</protein>
<keyword evidence="4" id="KW-1185">Reference proteome</keyword>
<dbReference type="Gene3D" id="3.20.20.140">
    <property type="entry name" value="Metal-dependent hydrolases"/>
    <property type="match status" value="1"/>
</dbReference>
<dbReference type="PANTHER" id="PTHR21240">
    <property type="entry name" value="2-AMINO-3-CARBOXYLMUCONATE-6-SEMIALDEHYDE DECARBOXYLASE"/>
    <property type="match status" value="1"/>
</dbReference>
<evidence type="ECO:0000313" key="4">
    <source>
        <dbReference type="Proteomes" id="UP000220034"/>
    </source>
</evidence>
<dbReference type="EMBL" id="OCTN01000006">
    <property type="protein sequence ID" value="SOH94955.1"/>
    <property type="molecule type" value="Genomic_DNA"/>
</dbReference>
<evidence type="ECO:0000256" key="1">
    <source>
        <dbReference type="ARBA" id="ARBA00023239"/>
    </source>
</evidence>
<proteinExistence type="predicted"/>
<dbReference type="GO" id="GO:0016787">
    <property type="term" value="F:hydrolase activity"/>
    <property type="evidence" value="ECO:0007669"/>
    <property type="project" value="InterPro"/>
</dbReference>
<dbReference type="InterPro" id="IPR006680">
    <property type="entry name" value="Amidohydro-rel"/>
</dbReference>
<dbReference type="InterPro" id="IPR032466">
    <property type="entry name" value="Metal_Hydrolase"/>
</dbReference>
<gene>
    <name evidence="3" type="ORF">SAMN06273572_106106</name>
</gene>
<dbReference type="Pfam" id="PF04909">
    <property type="entry name" value="Amidohydro_2"/>
    <property type="match status" value="1"/>
</dbReference>
<dbReference type="PANTHER" id="PTHR21240:SF28">
    <property type="entry name" value="ISO-OROTATE DECARBOXYLASE (EUROFUNG)"/>
    <property type="match status" value="1"/>
</dbReference>
<dbReference type="AlphaFoldDB" id="A0A2C9CV16"/>
<evidence type="ECO:0000259" key="2">
    <source>
        <dbReference type="Pfam" id="PF04909"/>
    </source>
</evidence>
<sequence length="330" mass="36452">MTIDVHAHFCPAGLFEALRARGKDFGIELVDSPPTCSCHFEHGLKVRPFFPGLLDLDRRLANMAQQGVDRQVLSTWTDIFGYGMDVDKNLEWHRVLNDSLCDLSNDHPDQFSWMASVPLRDGTLAAEEMRRAASEGAVGLIVPGAVEGENLGDLPLGELWSACEELSTPVFIHPAVPEAQPRTGKYGLNQISAYTTDTTLGIASMIFNGVLDRHPTLEVLLSHGGGNLPYLIGRFDRVHEAMDRNKTGDIAQLKPSEYLPRLLYDTILHEPAALQFLRGLVGEDRMLLGSDMPFPPGDTDPLASLRKAGFDDALIHKIAEENPRRFFSIP</sequence>
<dbReference type="GO" id="GO:0019748">
    <property type="term" value="P:secondary metabolic process"/>
    <property type="evidence" value="ECO:0007669"/>
    <property type="project" value="TreeGrafter"/>
</dbReference>
<feature type="domain" description="Amidohydrolase-related" evidence="2">
    <location>
        <begin position="3"/>
        <end position="328"/>
    </location>
</feature>
<accession>A0A2C9CV16</accession>
<dbReference type="SUPFAM" id="SSF51556">
    <property type="entry name" value="Metallo-dependent hydrolases"/>
    <property type="match status" value="1"/>
</dbReference>
<organism evidence="3 4">
    <name type="scientific">Pontivivens marinum</name>
    <dbReference type="NCBI Taxonomy" id="1690039"/>
    <lineage>
        <taxon>Bacteria</taxon>
        <taxon>Pseudomonadati</taxon>
        <taxon>Pseudomonadota</taxon>
        <taxon>Alphaproteobacteria</taxon>
        <taxon>Rhodobacterales</taxon>
        <taxon>Paracoccaceae</taxon>
        <taxon>Pontivivens</taxon>
    </lineage>
</organism>
<reference evidence="4" key="1">
    <citation type="submission" date="2017-09" db="EMBL/GenBank/DDBJ databases">
        <authorList>
            <person name="Varghese N."/>
            <person name="Submissions S."/>
        </authorList>
    </citation>
    <scope>NUCLEOTIDE SEQUENCE [LARGE SCALE GENOMIC DNA]</scope>
    <source>
        <strain evidence="4">C7</strain>
    </source>
</reference>
<name>A0A2C9CV16_9RHOB</name>
<dbReference type="GO" id="GO:0005737">
    <property type="term" value="C:cytoplasm"/>
    <property type="evidence" value="ECO:0007669"/>
    <property type="project" value="TreeGrafter"/>
</dbReference>
<dbReference type="Proteomes" id="UP000220034">
    <property type="component" value="Unassembled WGS sequence"/>
</dbReference>
<dbReference type="GO" id="GO:0016831">
    <property type="term" value="F:carboxy-lyase activity"/>
    <property type="evidence" value="ECO:0007669"/>
    <property type="project" value="InterPro"/>
</dbReference>
<dbReference type="RefSeq" id="WP_180956010.1">
    <property type="nucleotide sequence ID" value="NZ_OCTN01000006.1"/>
</dbReference>
<keyword evidence="1" id="KW-0456">Lyase</keyword>